<dbReference type="AlphaFoldDB" id="A0A803QII3"/>
<dbReference type="PANTHER" id="PTHR45631:SF202">
    <property type="entry name" value="SENESCENCE-INDUCED RECEPTOR-LIKE SERINE_THREONINE-PROTEIN KINASE"/>
    <property type="match status" value="1"/>
</dbReference>
<dbReference type="EMBL" id="UZAU01000818">
    <property type="status" value="NOT_ANNOTATED_CDS"/>
    <property type="molecule type" value="Genomic_DNA"/>
</dbReference>
<keyword evidence="2" id="KW-1185">Reference proteome</keyword>
<dbReference type="Proteomes" id="UP000596661">
    <property type="component" value="Unassembled WGS sequence"/>
</dbReference>
<dbReference type="Gene3D" id="3.80.10.10">
    <property type="entry name" value="Ribonuclease Inhibitor"/>
    <property type="match status" value="1"/>
</dbReference>
<sequence length="166" mass="18803">MRVFIDRVKRLWGLEKASDGFIKGRSHRMTFPSSERYETSYRASSLLAEDRRNVGLAVRDIDTGVKNWQGDPCGPKTYIWDGLNCSFNGEDDVRIISLNLSGNNLTGSVPRELIQKSNSGSLMLRDLPREKVTVEVIDWADLRADFFDSSELNLCPNLHKSLSRPP</sequence>
<dbReference type="EnsemblPlants" id="evm.model.10.1115">
    <property type="protein sequence ID" value="cds.evm.model.10.1115"/>
    <property type="gene ID" value="evm.TU.10.1115"/>
</dbReference>
<dbReference type="Gramene" id="evm.model.10.1115">
    <property type="protein sequence ID" value="cds.evm.model.10.1115"/>
    <property type="gene ID" value="evm.TU.10.1115"/>
</dbReference>
<evidence type="ECO:0000313" key="1">
    <source>
        <dbReference type="EnsemblPlants" id="cds.evm.model.10.1115"/>
    </source>
</evidence>
<organism evidence="1 2">
    <name type="scientific">Cannabis sativa</name>
    <name type="common">Hemp</name>
    <name type="synonym">Marijuana</name>
    <dbReference type="NCBI Taxonomy" id="3483"/>
    <lineage>
        <taxon>Eukaryota</taxon>
        <taxon>Viridiplantae</taxon>
        <taxon>Streptophyta</taxon>
        <taxon>Embryophyta</taxon>
        <taxon>Tracheophyta</taxon>
        <taxon>Spermatophyta</taxon>
        <taxon>Magnoliopsida</taxon>
        <taxon>eudicotyledons</taxon>
        <taxon>Gunneridae</taxon>
        <taxon>Pentapetalae</taxon>
        <taxon>rosids</taxon>
        <taxon>fabids</taxon>
        <taxon>Rosales</taxon>
        <taxon>Cannabaceae</taxon>
        <taxon>Cannabis</taxon>
    </lineage>
</organism>
<evidence type="ECO:0000313" key="2">
    <source>
        <dbReference type="Proteomes" id="UP000596661"/>
    </source>
</evidence>
<protein>
    <recommendedName>
        <fullName evidence="3">Leucine-rich repeat-containing N-terminal plant-type domain-containing protein</fullName>
    </recommendedName>
</protein>
<accession>A0A803QII3</accession>
<name>A0A803QII3_CANSA</name>
<dbReference type="PANTHER" id="PTHR45631">
    <property type="entry name" value="OS07G0107800 PROTEIN-RELATED"/>
    <property type="match status" value="1"/>
</dbReference>
<proteinExistence type="predicted"/>
<reference evidence="1" key="1">
    <citation type="submission" date="2021-03" db="UniProtKB">
        <authorList>
            <consortium name="EnsemblPlants"/>
        </authorList>
    </citation>
    <scope>IDENTIFICATION</scope>
</reference>
<dbReference type="InterPro" id="IPR032675">
    <property type="entry name" value="LRR_dom_sf"/>
</dbReference>
<evidence type="ECO:0008006" key="3">
    <source>
        <dbReference type="Google" id="ProtNLM"/>
    </source>
</evidence>